<dbReference type="Proteomes" id="UP000789396">
    <property type="component" value="Unassembled WGS sequence"/>
</dbReference>
<dbReference type="PANTHER" id="PTHR48034">
    <property type="entry name" value="TRANSFORMER-2 SEX-DETERMINING PROTEIN-RELATED"/>
    <property type="match status" value="1"/>
</dbReference>
<feature type="region of interest" description="Disordered" evidence="2">
    <location>
        <begin position="326"/>
        <end position="353"/>
    </location>
</feature>
<dbReference type="Pfam" id="PF00076">
    <property type="entry name" value="RRM_1"/>
    <property type="match status" value="2"/>
</dbReference>
<dbReference type="GO" id="GO:0003723">
    <property type="term" value="F:RNA binding"/>
    <property type="evidence" value="ECO:0007669"/>
    <property type="project" value="UniProtKB-UniRule"/>
</dbReference>
<dbReference type="InterPro" id="IPR000504">
    <property type="entry name" value="RRM_dom"/>
</dbReference>
<dbReference type="InterPro" id="IPR050441">
    <property type="entry name" value="RBM"/>
</dbReference>
<keyword evidence="1" id="KW-0694">RNA-binding</keyword>
<name>A0A9N8WUM5_9GLOM</name>
<dbReference type="InterPro" id="IPR012677">
    <property type="entry name" value="Nucleotide-bd_a/b_plait_sf"/>
</dbReference>
<feature type="compositionally biased region" description="Basic and acidic residues" evidence="2">
    <location>
        <begin position="335"/>
        <end position="352"/>
    </location>
</feature>
<dbReference type="AlphaFoldDB" id="A0A9N8WUM5"/>
<evidence type="ECO:0000256" key="1">
    <source>
        <dbReference type="PROSITE-ProRule" id="PRU00176"/>
    </source>
</evidence>
<evidence type="ECO:0000313" key="5">
    <source>
        <dbReference type="Proteomes" id="UP000789396"/>
    </source>
</evidence>
<dbReference type="OrthoDB" id="439639at2759"/>
<dbReference type="Gene3D" id="3.30.70.330">
    <property type="match status" value="4"/>
</dbReference>
<dbReference type="SMART" id="SM00360">
    <property type="entry name" value="RRM"/>
    <property type="match status" value="4"/>
</dbReference>
<evidence type="ECO:0000259" key="3">
    <source>
        <dbReference type="PROSITE" id="PS50102"/>
    </source>
</evidence>
<proteinExistence type="predicted"/>
<evidence type="ECO:0000256" key="2">
    <source>
        <dbReference type="SAM" id="MobiDB-lite"/>
    </source>
</evidence>
<feature type="domain" description="RRM" evidence="3">
    <location>
        <begin position="141"/>
        <end position="223"/>
    </location>
</feature>
<reference evidence="4" key="1">
    <citation type="submission" date="2021-06" db="EMBL/GenBank/DDBJ databases">
        <authorList>
            <person name="Kallberg Y."/>
            <person name="Tangrot J."/>
            <person name="Rosling A."/>
        </authorList>
    </citation>
    <scope>NUCLEOTIDE SEQUENCE</scope>
    <source>
        <strain evidence="4">IN212</strain>
    </source>
</reference>
<feature type="region of interest" description="Disordered" evidence="2">
    <location>
        <begin position="395"/>
        <end position="438"/>
    </location>
</feature>
<protein>
    <submittedName>
        <fullName evidence="4">16167_t:CDS:1</fullName>
    </submittedName>
</protein>
<dbReference type="InterPro" id="IPR035979">
    <property type="entry name" value="RBD_domain_sf"/>
</dbReference>
<accession>A0A9N8WUM5</accession>
<sequence>FSWVENLEIKKLFEFVYSLIKLPSQKNFNSQILSESAQKITKLIKEITQNDKKNSITLAYDVFTMCQIRSKLLYSQNILGINKSLKTYKQKIDILSKNNEQISLKDSKEELLSEDDTDINMRQSQINVEQPELKDDDYMQCDLFSLNESEDNLATKWKLANIFADSLAQSASINLLLGDQEDGKSRCFGFIGYRTEKEANDALNYFNNTFIYTSRITVEHAKPVCDPTLPKPWSAHSIGSSSYQRKHFQKSEANSVEIIKKRVKNDDLNDEKLEEFLEVMKPRSKSKTWANDDLTFLESQQSSKNIITNDSDDELYQDLPNKHDIIIENDTNESNDSKKHNKDKLSREEVESSKGLSVSDMEWIRMKMRRRLDIDDNDDDNDIDVYKSKIFLKDNDDKNNKIDTNPSPENDDSKENNNEKNANLSGRPTEVPPEESIGETGRLFVRNLPYICSEEDLRKVFNKFGPLAEVHIPLDKETKNQKGFAYVLYHIPEHAVKAYIELDNKFFMGRLLHILPSREKPQIRDLNPGRWNLKKKKEMNQKSLASNDFNWTHRFNVKKSEILDPESDNMAAKLALAETHIIQETKSFLEMNGISLSSFGRKEKSDTIILVKNISFGVTKEELQQLFGWYGEIGRVTLIEFLHPSEARNAFTNLAYKKFKGVPLYLEKAPADVFKSETDTNLMPTDDDAKKVLSSTDIIETTINDDDESSEVTATLFVKNINFDTTEEELKKVFKNTPGMRSAKIKMKNDPKNPDGHTLQLKFSNRGLDTVQRKRKEDEMMKKKQESTKIIIKNVAFETTKKELKELFGDARNVMEQLQNTHLLGRHLILEYADDDKNVEELREKIGKEFIADIEGGDGRMRKRKKIDMDDWAESRDDIEE</sequence>
<dbReference type="PROSITE" id="PS50102">
    <property type="entry name" value="RRM"/>
    <property type="match status" value="3"/>
</dbReference>
<comment type="caution">
    <text evidence="4">The sequence shown here is derived from an EMBL/GenBank/DDBJ whole genome shotgun (WGS) entry which is preliminary data.</text>
</comment>
<feature type="domain" description="RRM" evidence="3">
    <location>
        <begin position="607"/>
        <end position="671"/>
    </location>
</feature>
<dbReference type="SUPFAM" id="SSF54928">
    <property type="entry name" value="RNA-binding domain, RBD"/>
    <property type="match status" value="4"/>
</dbReference>
<evidence type="ECO:0000313" key="4">
    <source>
        <dbReference type="EMBL" id="CAG8494711.1"/>
    </source>
</evidence>
<organism evidence="4 5">
    <name type="scientific">Racocetra fulgida</name>
    <dbReference type="NCBI Taxonomy" id="60492"/>
    <lineage>
        <taxon>Eukaryota</taxon>
        <taxon>Fungi</taxon>
        <taxon>Fungi incertae sedis</taxon>
        <taxon>Mucoromycota</taxon>
        <taxon>Glomeromycotina</taxon>
        <taxon>Glomeromycetes</taxon>
        <taxon>Diversisporales</taxon>
        <taxon>Gigasporaceae</taxon>
        <taxon>Racocetra</taxon>
    </lineage>
</organism>
<dbReference type="EMBL" id="CAJVPZ010001543">
    <property type="protein sequence ID" value="CAG8494711.1"/>
    <property type="molecule type" value="Genomic_DNA"/>
</dbReference>
<gene>
    <name evidence="4" type="ORF">RFULGI_LOCUS2149</name>
</gene>
<feature type="domain" description="RRM" evidence="3">
    <location>
        <begin position="441"/>
        <end position="519"/>
    </location>
</feature>
<keyword evidence="5" id="KW-1185">Reference proteome</keyword>
<feature type="non-terminal residue" evidence="4">
    <location>
        <position position="1"/>
    </location>
</feature>